<dbReference type="AlphaFoldDB" id="A0A2T0U776"/>
<feature type="domain" description="Aminopeptidase N-like N-terminal" evidence="13">
    <location>
        <begin position="80"/>
        <end position="269"/>
    </location>
</feature>
<dbReference type="GO" id="GO:0042277">
    <property type="term" value="F:peptide binding"/>
    <property type="evidence" value="ECO:0007669"/>
    <property type="project" value="TreeGrafter"/>
</dbReference>
<evidence type="ECO:0000256" key="7">
    <source>
        <dbReference type="ARBA" id="ARBA00022670"/>
    </source>
</evidence>
<sequence>MRALSEKRVLLPLKVSLPFKKQIVPMKNSLLMLCSLMAALLLGSCSSTQKVTLDPISVHGARQGSQIYQASYTRLTDIIHTSLDLKLDWDSAYVIGRATIEAKPYNYPLSEVVLDAKGFRINQVSLIEGYDNKPLKYTYNNKKLTIHLSQKYSGEQKFKIQIDYVAMPEKLKVGTDINGPGSKGFFFVNRDNSEPGKPKQFWTQGETQNNSCWFPTIEDPQEKMTQDISITLPDGMVSLSNGLLDFSTDNGDGTHTDSWRQELPHSTYLTMLAGGDFRIAKDSWKDKEVSYYMEPKFADHAKLIFGKTPEMMEFFSNILKVEYPWEKYAQIVLRDFTGGAMENTTATTFFEGMNMTPAEYLDENHEDIIAHELFHHWFGNLVTSESWANLPLNESFATYGEYLWNEHKYGGDEADYQGWNDANAYFNTERAKQADVIRFNYPDREQMFDVVSYQKGGRILHMLRKTVGDEAFFESLTLYLKRHSYKTAEIHDLRLAFEEVTGKDLNWFFNQWFLASGNPELEISNHYDAAGKKATVTVKQVQSLNAAPLYRLPVKIDFYANGQVERKQVVVDKAEQSFSFDMLQQPELINFDAEKYLLATKKENKTPAQYALQYKQAPLFLDRMEALLAITKQPADKLSAPLIISAMNDRHWAIRRLAVKSLALLNKEAQASAHDKVKDLAINDSRSYVRASAINVLKKVYKAEKNDETLSKAQQDVSPSVVKALTE</sequence>
<evidence type="ECO:0000256" key="6">
    <source>
        <dbReference type="ARBA" id="ARBA00022438"/>
    </source>
</evidence>
<dbReference type="EC" id="3.4.11.2" evidence="4"/>
<comment type="caution">
    <text evidence="14">The sequence shown here is derived from an EMBL/GenBank/DDBJ whole genome shotgun (WGS) entry which is preliminary data.</text>
</comment>
<dbReference type="SUPFAM" id="SSF63737">
    <property type="entry name" value="Leukotriene A4 hydrolase N-terminal domain"/>
    <property type="match status" value="1"/>
</dbReference>
<dbReference type="SUPFAM" id="SSF55486">
    <property type="entry name" value="Metalloproteases ('zincins'), catalytic domain"/>
    <property type="match status" value="1"/>
</dbReference>
<keyword evidence="7" id="KW-0645">Protease</keyword>
<evidence type="ECO:0000256" key="10">
    <source>
        <dbReference type="ARBA" id="ARBA00022833"/>
    </source>
</evidence>
<evidence type="ECO:0000256" key="5">
    <source>
        <dbReference type="ARBA" id="ARBA00015611"/>
    </source>
</evidence>
<dbReference type="Gene3D" id="1.25.10.10">
    <property type="entry name" value="Leucine-rich Repeat Variant"/>
    <property type="match status" value="1"/>
</dbReference>
<protein>
    <recommendedName>
        <fullName evidence="5">Aminopeptidase N</fullName>
        <ecNumber evidence="4">3.4.11.2</ecNumber>
    </recommendedName>
</protein>
<dbReference type="PANTHER" id="PTHR11533:SF174">
    <property type="entry name" value="PUROMYCIN-SENSITIVE AMINOPEPTIDASE-RELATED"/>
    <property type="match status" value="1"/>
</dbReference>
<reference evidence="14 15" key="1">
    <citation type="submission" date="2018-03" db="EMBL/GenBank/DDBJ databases">
        <title>Genomic Encyclopedia of Type Strains, Phase III (KMG-III): the genomes of soil and plant-associated and newly described type strains.</title>
        <authorList>
            <person name="Whitman W."/>
        </authorList>
    </citation>
    <scope>NUCLEOTIDE SEQUENCE [LARGE SCALE GENOMIC DNA]</scope>
    <source>
        <strain evidence="14 15">CGMCC 1.9313</strain>
    </source>
</reference>
<proteinExistence type="inferred from homology"/>
<keyword evidence="6 14" id="KW-0031">Aminopeptidase</keyword>
<dbReference type="Proteomes" id="UP000238034">
    <property type="component" value="Unassembled WGS sequence"/>
</dbReference>
<dbReference type="Gene3D" id="2.60.40.1840">
    <property type="match status" value="1"/>
</dbReference>
<dbReference type="GO" id="GO:0016020">
    <property type="term" value="C:membrane"/>
    <property type="evidence" value="ECO:0007669"/>
    <property type="project" value="TreeGrafter"/>
</dbReference>
<dbReference type="InterPro" id="IPR011989">
    <property type="entry name" value="ARM-like"/>
</dbReference>
<accession>A0A2T0U776</accession>
<dbReference type="GO" id="GO:0005737">
    <property type="term" value="C:cytoplasm"/>
    <property type="evidence" value="ECO:0007669"/>
    <property type="project" value="TreeGrafter"/>
</dbReference>
<keyword evidence="15" id="KW-1185">Reference proteome</keyword>
<evidence type="ECO:0000313" key="15">
    <source>
        <dbReference type="Proteomes" id="UP000238034"/>
    </source>
</evidence>
<dbReference type="Gene3D" id="2.60.40.1730">
    <property type="entry name" value="tricorn interacting facor f3 domain"/>
    <property type="match status" value="1"/>
</dbReference>
<dbReference type="InterPro" id="IPR042097">
    <property type="entry name" value="Aminopeptidase_N-like_N_sf"/>
</dbReference>
<keyword evidence="11" id="KW-0482">Metalloprotease</keyword>
<dbReference type="InterPro" id="IPR050344">
    <property type="entry name" value="Peptidase_M1_aminopeptidases"/>
</dbReference>
<dbReference type="EMBL" id="PVTH01000003">
    <property type="protein sequence ID" value="PRY53764.1"/>
    <property type="molecule type" value="Genomic_DNA"/>
</dbReference>
<comment type="catalytic activity">
    <reaction evidence="1">
        <text>Release of an N-terminal amino acid, Xaa-|-Yaa- from a peptide, amide or arylamide. Xaa is preferably Ala, but may be most amino acids including Pro (slow action). When a terminal hydrophobic residue is followed by a prolyl residue, the two may be released as an intact Xaa-Pro dipeptide.</text>
        <dbReference type="EC" id="3.4.11.2"/>
    </reaction>
</comment>
<evidence type="ECO:0000256" key="11">
    <source>
        <dbReference type="ARBA" id="ARBA00023049"/>
    </source>
</evidence>
<evidence type="ECO:0000256" key="2">
    <source>
        <dbReference type="ARBA" id="ARBA00001947"/>
    </source>
</evidence>
<dbReference type="InterPro" id="IPR045357">
    <property type="entry name" value="Aminopeptidase_N-like_N"/>
</dbReference>
<evidence type="ECO:0000259" key="13">
    <source>
        <dbReference type="Pfam" id="PF17900"/>
    </source>
</evidence>
<evidence type="ECO:0000313" key="14">
    <source>
        <dbReference type="EMBL" id="PRY53764.1"/>
    </source>
</evidence>
<dbReference type="InterPro" id="IPR016024">
    <property type="entry name" value="ARM-type_fold"/>
</dbReference>
<evidence type="ECO:0000256" key="1">
    <source>
        <dbReference type="ARBA" id="ARBA00000098"/>
    </source>
</evidence>
<dbReference type="GO" id="GO:0005615">
    <property type="term" value="C:extracellular space"/>
    <property type="evidence" value="ECO:0007669"/>
    <property type="project" value="TreeGrafter"/>
</dbReference>
<evidence type="ECO:0000259" key="12">
    <source>
        <dbReference type="Pfam" id="PF01433"/>
    </source>
</evidence>
<dbReference type="GO" id="GO:0006508">
    <property type="term" value="P:proteolysis"/>
    <property type="evidence" value="ECO:0007669"/>
    <property type="project" value="UniProtKB-KW"/>
</dbReference>
<evidence type="ECO:0000256" key="4">
    <source>
        <dbReference type="ARBA" id="ARBA00012564"/>
    </source>
</evidence>
<dbReference type="Gene3D" id="1.10.390.10">
    <property type="entry name" value="Neutral Protease Domain 2"/>
    <property type="match status" value="1"/>
</dbReference>
<comment type="cofactor">
    <cofactor evidence="2">
        <name>Zn(2+)</name>
        <dbReference type="ChEBI" id="CHEBI:29105"/>
    </cofactor>
</comment>
<dbReference type="Pfam" id="PF01433">
    <property type="entry name" value="Peptidase_M1"/>
    <property type="match status" value="1"/>
</dbReference>
<dbReference type="Pfam" id="PF17900">
    <property type="entry name" value="Peptidase_M1_N"/>
    <property type="match status" value="1"/>
</dbReference>
<name>A0A2T0U776_9SPHI</name>
<dbReference type="InterPro" id="IPR027268">
    <property type="entry name" value="Peptidase_M4/M1_CTD_sf"/>
</dbReference>
<dbReference type="PRINTS" id="PR00756">
    <property type="entry name" value="ALADIPTASE"/>
</dbReference>
<keyword evidence="8" id="KW-0479">Metal-binding</keyword>
<dbReference type="GO" id="GO:0043171">
    <property type="term" value="P:peptide catabolic process"/>
    <property type="evidence" value="ECO:0007669"/>
    <property type="project" value="TreeGrafter"/>
</dbReference>
<gene>
    <name evidence="14" type="ORF">B0I27_103234</name>
</gene>
<evidence type="ECO:0000256" key="3">
    <source>
        <dbReference type="ARBA" id="ARBA00010136"/>
    </source>
</evidence>
<keyword evidence="9" id="KW-0378">Hydrolase</keyword>
<dbReference type="InterPro" id="IPR001930">
    <property type="entry name" value="Peptidase_M1"/>
</dbReference>
<evidence type="ECO:0000256" key="9">
    <source>
        <dbReference type="ARBA" id="ARBA00022801"/>
    </source>
</evidence>
<dbReference type="GO" id="GO:0008270">
    <property type="term" value="F:zinc ion binding"/>
    <property type="evidence" value="ECO:0007669"/>
    <property type="project" value="InterPro"/>
</dbReference>
<keyword evidence="10" id="KW-0862">Zinc</keyword>
<dbReference type="InterPro" id="IPR038438">
    <property type="entry name" value="PepN_Ig-like_sf"/>
</dbReference>
<dbReference type="CDD" id="cd09603">
    <property type="entry name" value="M1_APN_like"/>
    <property type="match status" value="1"/>
</dbReference>
<organism evidence="14 15">
    <name type="scientific">Arcticibacter pallidicorallinus</name>
    <dbReference type="NCBI Taxonomy" id="1259464"/>
    <lineage>
        <taxon>Bacteria</taxon>
        <taxon>Pseudomonadati</taxon>
        <taxon>Bacteroidota</taxon>
        <taxon>Sphingobacteriia</taxon>
        <taxon>Sphingobacteriales</taxon>
        <taxon>Sphingobacteriaceae</taxon>
        <taxon>Arcticibacter</taxon>
    </lineage>
</organism>
<dbReference type="GO" id="GO:0070006">
    <property type="term" value="F:metalloaminopeptidase activity"/>
    <property type="evidence" value="ECO:0007669"/>
    <property type="project" value="TreeGrafter"/>
</dbReference>
<dbReference type="PANTHER" id="PTHR11533">
    <property type="entry name" value="PROTEASE M1 ZINC METALLOPROTEASE"/>
    <property type="match status" value="1"/>
</dbReference>
<feature type="domain" description="Peptidase M1 membrane alanine aminopeptidase" evidence="12">
    <location>
        <begin position="307"/>
        <end position="512"/>
    </location>
</feature>
<dbReference type="GO" id="GO:0016285">
    <property type="term" value="F:alanyl aminopeptidase activity"/>
    <property type="evidence" value="ECO:0007669"/>
    <property type="project" value="UniProtKB-EC"/>
</dbReference>
<dbReference type="InterPro" id="IPR014782">
    <property type="entry name" value="Peptidase_M1_dom"/>
</dbReference>
<dbReference type="SUPFAM" id="SSF48371">
    <property type="entry name" value="ARM repeat"/>
    <property type="match status" value="1"/>
</dbReference>
<evidence type="ECO:0000256" key="8">
    <source>
        <dbReference type="ARBA" id="ARBA00022723"/>
    </source>
</evidence>
<comment type="similarity">
    <text evidence="3">Belongs to the peptidase M1 family.</text>
</comment>